<keyword evidence="3" id="KW-1185">Reference proteome</keyword>
<protein>
    <submittedName>
        <fullName evidence="2">Uncharacterized protein</fullName>
    </submittedName>
</protein>
<organism evidence="2 3">
    <name type="scientific">Seiridium unicorne</name>
    <dbReference type="NCBI Taxonomy" id="138068"/>
    <lineage>
        <taxon>Eukaryota</taxon>
        <taxon>Fungi</taxon>
        <taxon>Dikarya</taxon>
        <taxon>Ascomycota</taxon>
        <taxon>Pezizomycotina</taxon>
        <taxon>Sordariomycetes</taxon>
        <taxon>Xylariomycetidae</taxon>
        <taxon>Amphisphaeriales</taxon>
        <taxon>Sporocadaceae</taxon>
        <taxon>Seiridium</taxon>
    </lineage>
</organism>
<feature type="signal peptide" evidence="1">
    <location>
        <begin position="1"/>
        <end position="22"/>
    </location>
</feature>
<name>A0ABR2ULV7_9PEZI</name>
<feature type="chain" id="PRO_5047128764" evidence="1">
    <location>
        <begin position="23"/>
        <end position="133"/>
    </location>
</feature>
<keyword evidence="1" id="KW-0732">Signal</keyword>
<dbReference type="EMBL" id="JARVKF010000414">
    <property type="protein sequence ID" value="KAK9415624.1"/>
    <property type="molecule type" value="Genomic_DNA"/>
</dbReference>
<sequence>MKSLSFTTILGPLAIFVVSAMGNKEGEDDWTTMTPVIARDHTSVSMWTETTTYTNVVPATTLTGSTATQTFDDSTFTVTWTKLVTSVVTIPDNYATPSLPTAPRETTLETSSTAVVTTAAASLNDRDVTPSII</sequence>
<evidence type="ECO:0000256" key="1">
    <source>
        <dbReference type="SAM" id="SignalP"/>
    </source>
</evidence>
<comment type="caution">
    <text evidence="2">The sequence shown here is derived from an EMBL/GenBank/DDBJ whole genome shotgun (WGS) entry which is preliminary data.</text>
</comment>
<accession>A0ABR2ULV7</accession>
<evidence type="ECO:0000313" key="2">
    <source>
        <dbReference type="EMBL" id="KAK9415624.1"/>
    </source>
</evidence>
<gene>
    <name evidence="2" type="ORF">SUNI508_10283</name>
</gene>
<dbReference type="Proteomes" id="UP001408356">
    <property type="component" value="Unassembled WGS sequence"/>
</dbReference>
<proteinExistence type="predicted"/>
<evidence type="ECO:0000313" key="3">
    <source>
        <dbReference type="Proteomes" id="UP001408356"/>
    </source>
</evidence>
<reference evidence="2 3" key="1">
    <citation type="journal article" date="2024" name="J. Plant Pathol.">
        <title>Sequence and assembly of the genome of Seiridium unicorne, isolate CBS 538.82, causal agent of cypress canker disease.</title>
        <authorList>
            <person name="Scali E."/>
            <person name="Rocca G.D."/>
            <person name="Danti R."/>
            <person name="Garbelotto M."/>
            <person name="Barberini S."/>
            <person name="Baroncelli R."/>
            <person name="Emiliani G."/>
        </authorList>
    </citation>
    <scope>NUCLEOTIDE SEQUENCE [LARGE SCALE GENOMIC DNA]</scope>
    <source>
        <strain evidence="2 3">BM-138-508</strain>
    </source>
</reference>